<dbReference type="Proteomes" id="UP000309734">
    <property type="component" value="Unassembled WGS sequence"/>
</dbReference>
<dbReference type="PANTHER" id="PTHR21100">
    <property type="entry name" value="PREFOLDIN SUBUNIT 4"/>
    <property type="match status" value="1"/>
</dbReference>
<gene>
    <name evidence="4" type="ORF">D6C85_00890</name>
</gene>
<evidence type="ECO:0008006" key="6">
    <source>
        <dbReference type="Google" id="ProtNLM"/>
    </source>
</evidence>
<feature type="coiled-coil region" evidence="3">
    <location>
        <begin position="68"/>
        <end position="98"/>
    </location>
</feature>
<dbReference type="InterPro" id="IPR002777">
    <property type="entry name" value="PFD_beta-like"/>
</dbReference>
<name>A0A4S9XHI6_AURPU</name>
<dbReference type="InterPro" id="IPR009053">
    <property type="entry name" value="Prefoldin"/>
</dbReference>
<accession>A0A4S9XHI6</accession>
<dbReference type="Gene3D" id="1.10.287.370">
    <property type="match status" value="1"/>
</dbReference>
<feature type="coiled-coil region" evidence="3">
    <location>
        <begin position="125"/>
        <end position="152"/>
    </location>
</feature>
<evidence type="ECO:0000256" key="1">
    <source>
        <dbReference type="ARBA" id="ARBA00008045"/>
    </source>
</evidence>
<reference evidence="4 5" key="1">
    <citation type="submission" date="2018-10" db="EMBL/GenBank/DDBJ databases">
        <title>Fifty Aureobasidium pullulans genomes reveal a recombining polyextremotolerant generalist.</title>
        <authorList>
            <person name="Gostincar C."/>
            <person name="Turk M."/>
            <person name="Zajc J."/>
            <person name="Gunde-Cimerman N."/>
        </authorList>
    </citation>
    <scope>NUCLEOTIDE SEQUENCE [LARGE SCALE GENOMIC DNA]</scope>
    <source>
        <strain evidence="4 5">EXF-3519</strain>
    </source>
</reference>
<evidence type="ECO:0000313" key="4">
    <source>
        <dbReference type="EMBL" id="THZ78690.1"/>
    </source>
</evidence>
<dbReference type="Pfam" id="PF01920">
    <property type="entry name" value="Prefoldin_2"/>
    <property type="match status" value="1"/>
</dbReference>
<evidence type="ECO:0000256" key="3">
    <source>
        <dbReference type="SAM" id="Coils"/>
    </source>
</evidence>
<dbReference type="SUPFAM" id="SSF46579">
    <property type="entry name" value="Prefoldin"/>
    <property type="match status" value="1"/>
</dbReference>
<comment type="similarity">
    <text evidence="1">Belongs to the prefoldin subunit beta family.</text>
</comment>
<evidence type="ECO:0000313" key="5">
    <source>
        <dbReference type="Proteomes" id="UP000309734"/>
    </source>
</evidence>
<dbReference type="EMBL" id="QZBS01000011">
    <property type="protein sequence ID" value="THZ78690.1"/>
    <property type="molecule type" value="Genomic_DNA"/>
</dbReference>
<keyword evidence="2" id="KW-0143">Chaperone</keyword>
<proteinExistence type="inferred from homology"/>
<protein>
    <recommendedName>
        <fullName evidence="6">Prefoldin subunit 4</fullName>
    </recommendedName>
</protein>
<evidence type="ECO:0000256" key="2">
    <source>
        <dbReference type="ARBA" id="ARBA00023186"/>
    </source>
</evidence>
<dbReference type="CDD" id="cd23165">
    <property type="entry name" value="Prefoldin_4"/>
    <property type="match status" value="1"/>
</dbReference>
<dbReference type="PIRSF" id="PIRSF016477">
    <property type="entry name" value="Prefoldin_subunit_4"/>
    <property type="match status" value="1"/>
</dbReference>
<dbReference type="GO" id="GO:0005737">
    <property type="term" value="C:cytoplasm"/>
    <property type="evidence" value="ECO:0007669"/>
    <property type="project" value="TreeGrafter"/>
</dbReference>
<dbReference type="AlphaFoldDB" id="A0A4S9XHI6"/>
<dbReference type="GO" id="GO:0016272">
    <property type="term" value="C:prefoldin complex"/>
    <property type="evidence" value="ECO:0007669"/>
    <property type="project" value="InterPro"/>
</dbReference>
<sequence length="165" mass="19317">MSRRMASYSLRDMLILYQLSKDEEGEETEVRREDQDKINRFSTLHQKEKLLQADLKTKEVRSRLNMRVQNYMADLHIVQKEKEDLEEVSSELELADEDEKVSYKIGDSFFLLPLPEVQELLAASIEKIDSDVTAVEEKLSELREEMQQLKTALYGRFGRSINLEA</sequence>
<dbReference type="PANTHER" id="PTHR21100:SF9">
    <property type="entry name" value="PREFOLDIN SUBUNIT 4"/>
    <property type="match status" value="1"/>
</dbReference>
<organism evidence="4 5">
    <name type="scientific">Aureobasidium pullulans</name>
    <name type="common">Black yeast</name>
    <name type="synonym">Pullularia pullulans</name>
    <dbReference type="NCBI Taxonomy" id="5580"/>
    <lineage>
        <taxon>Eukaryota</taxon>
        <taxon>Fungi</taxon>
        <taxon>Dikarya</taxon>
        <taxon>Ascomycota</taxon>
        <taxon>Pezizomycotina</taxon>
        <taxon>Dothideomycetes</taxon>
        <taxon>Dothideomycetidae</taxon>
        <taxon>Dothideales</taxon>
        <taxon>Saccotheciaceae</taxon>
        <taxon>Aureobasidium</taxon>
    </lineage>
</organism>
<dbReference type="InterPro" id="IPR016661">
    <property type="entry name" value="PFDN4"/>
</dbReference>
<comment type="caution">
    <text evidence="4">The sequence shown here is derived from an EMBL/GenBank/DDBJ whole genome shotgun (WGS) entry which is preliminary data.</text>
</comment>
<dbReference type="GO" id="GO:0051082">
    <property type="term" value="F:unfolded protein binding"/>
    <property type="evidence" value="ECO:0007669"/>
    <property type="project" value="InterPro"/>
</dbReference>
<dbReference type="GO" id="GO:0006457">
    <property type="term" value="P:protein folding"/>
    <property type="evidence" value="ECO:0007669"/>
    <property type="project" value="InterPro"/>
</dbReference>
<keyword evidence="3" id="KW-0175">Coiled coil</keyword>